<keyword evidence="3" id="KW-0808">Transferase</keyword>
<dbReference type="PANTHER" id="PTHR11669">
    <property type="entry name" value="REPLICATION FACTOR C / DNA POLYMERASE III GAMMA-TAU SUBUNIT"/>
    <property type="match status" value="1"/>
</dbReference>
<organism evidence="9 10">
    <name type="scientific">Maledivibacter halophilus</name>
    <dbReference type="NCBI Taxonomy" id="36842"/>
    <lineage>
        <taxon>Bacteria</taxon>
        <taxon>Bacillati</taxon>
        <taxon>Bacillota</taxon>
        <taxon>Clostridia</taxon>
        <taxon>Peptostreptococcales</taxon>
        <taxon>Caminicellaceae</taxon>
        <taxon>Maledivibacter</taxon>
    </lineage>
</organism>
<evidence type="ECO:0000256" key="2">
    <source>
        <dbReference type="ARBA" id="ARBA00014363"/>
    </source>
</evidence>
<dbReference type="Pfam" id="PF13177">
    <property type="entry name" value="DNA_pol3_delta2"/>
    <property type="match status" value="1"/>
</dbReference>
<evidence type="ECO:0000256" key="3">
    <source>
        <dbReference type="ARBA" id="ARBA00022679"/>
    </source>
</evidence>
<evidence type="ECO:0000256" key="5">
    <source>
        <dbReference type="ARBA" id="ARBA00022705"/>
    </source>
</evidence>
<dbReference type="EC" id="2.7.7.7" evidence="1"/>
<evidence type="ECO:0000313" key="10">
    <source>
        <dbReference type="Proteomes" id="UP000190285"/>
    </source>
</evidence>
<sequence length="336" mass="38925">MGFDKVIGHEKIISFLKNAINSNRLSHAYVFEGQKGVGKKITGVEFAKAINCKNESLGCETCSSCVKINNNNHPDISIIKSDGKSIKNKQIEEFQNDILLRPYESDKKVFIIEDAHTMTISAQNRLLKILEDPPKYGIIILIVENSYSLIPTIRSRSQIIKFNRIPKKLIEEYLKKNYNIRDNDLSIATRFSDGSIGKAMNLYKSEEFKSRREITIDIIDEVISGDKLKLLEYVDFFEKNKEYISEILDFFIIWFRDLLLLSETGEEEHLLNIDKIDILRLHANKLPSENFCEFIEIVEKIRKNIDANVNFSLSIETMLLNLQEVKIYGNGYWRKI</sequence>
<dbReference type="EMBL" id="FUZT01000010">
    <property type="protein sequence ID" value="SKC83746.1"/>
    <property type="molecule type" value="Genomic_DNA"/>
</dbReference>
<keyword evidence="6" id="KW-0239">DNA-directed DNA polymerase</keyword>
<protein>
    <recommendedName>
        <fullName evidence="2">DNA polymerase III subunit delta'</fullName>
        <ecNumber evidence="1">2.7.7.7</ecNumber>
    </recommendedName>
</protein>
<evidence type="ECO:0000256" key="1">
    <source>
        <dbReference type="ARBA" id="ARBA00012417"/>
    </source>
</evidence>
<dbReference type="Gene3D" id="3.40.50.300">
    <property type="entry name" value="P-loop containing nucleotide triphosphate hydrolases"/>
    <property type="match status" value="1"/>
</dbReference>
<dbReference type="STRING" id="36842.SAMN02194393_03985"/>
<evidence type="ECO:0000256" key="7">
    <source>
        <dbReference type="ARBA" id="ARBA00049244"/>
    </source>
</evidence>
<evidence type="ECO:0000256" key="4">
    <source>
        <dbReference type="ARBA" id="ARBA00022695"/>
    </source>
</evidence>
<dbReference type="GO" id="GO:0003887">
    <property type="term" value="F:DNA-directed DNA polymerase activity"/>
    <property type="evidence" value="ECO:0007669"/>
    <property type="project" value="UniProtKB-KW"/>
</dbReference>
<dbReference type="FunFam" id="3.40.50.300:FF:001255">
    <property type="entry name" value="DNA polymerase III subunit delta"/>
    <property type="match status" value="1"/>
</dbReference>
<dbReference type="OrthoDB" id="9810148at2"/>
<dbReference type="Proteomes" id="UP000190285">
    <property type="component" value="Unassembled WGS sequence"/>
</dbReference>
<dbReference type="InterPro" id="IPR027417">
    <property type="entry name" value="P-loop_NTPase"/>
</dbReference>
<reference evidence="9 10" key="1">
    <citation type="submission" date="2017-02" db="EMBL/GenBank/DDBJ databases">
        <authorList>
            <person name="Peterson S.W."/>
        </authorList>
    </citation>
    <scope>NUCLEOTIDE SEQUENCE [LARGE SCALE GENOMIC DNA]</scope>
    <source>
        <strain evidence="9 10">M1</strain>
    </source>
</reference>
<dbReference type="InterPro" id="IPR050238">
    <property type="entry name" value="DNA_Rep/Repair_Clamp_Loader"/>
</dbReference>
<dbReference type="GO" id="GO:0009360">
    <property type="term" value="C:DNA polymerase III complex"/>
    <property type="evidence" value="ECO:0007669"/>
    <property type="project" value="InterPro"/>
</dbReference>
<name>A0A1T5M698_9FIRM</name>
<proteinExistence type="predicted"/>
<gene>
    <name evidence="9" type="ORF">SAMN02194393_03985</name>
</gene>
<dbReference type="SUPFAM" id="SSF52540">
    <property type="entry name" value="P-loop containing nucleoside triphosphate hydrolases"/>
    <property type="match status" value="1"/>
</dbReference>
<keyword evidence="10" id="KW-1185">Reference proteome</keyword>
<evidence type="ECO:0000313" key="9">
    <source>
        <dbReference type="EMBL" id="SKC83746.1"/>
    </source>
</evidence>
<feature type="domain" description="DNA polymerase III delta subunit C-terminal" evidence="8">
    <location>
        <begin position="218"/>
        <end position="323"/>
    </location>
</feature>
<dbReference type="InterPro" id="IPR015199">
    <property type="entry name" value="DNA_pol_III_delta_C"/>
</dbReference>
<evidence type="ECO:0000259" key="8">
    <source>
        <dbReference type="Pfam" id="PF09115"/>
    </source>
</evidence>
<dbReference type="AlphaFoldDB" id="A0A1T5M698"/>
<dbReference type="Pfam" id="PF09115">
    <property type="entry name" value="DNApol3-delta_C"/>
    <property type="match status" value="1"/>
</dbReference>
<dbReference type="GO" id="GO:0006261">
    <property type="term" value="P:DNA-templated DNA replication"/>
    <property type="evidence" value="ECO:0007669"/>
    <property type="project" value="TreeGrafter"/>
</dbReference>
<dbReference type="RefSeq" id="WP_079494048.1">
    <property type="nucleotide sequence ID" value="NZ_FUZT01000010.1"/>
</dbReference>
<accession>A0A1T5M698</accession>
<comment type="catalytic activity">
    <reaction evidence="7">
        <text>DNA(n) + a 2'-deoxyribonucleoside 5'-triphosphate = DNA(n+1) + diphosphate</text>
        <dbReference type="Rhea" id="RHEA:22508"/>
        <dbReference type="Rhea" id="RHEA-COMP:17339"/>
        <dbReference type="Rhea" id="RHEA-COMP:17340"/>
        <dbReference type="ChEBI" id="CHEBI:33019"/>
        <dbReference type="ChEBI" id="CHEBI:61560"/>
        <dbReference type="ChEBI" id="CHEBI:173112"/>
        <dbReference type="EC" id="2.7.7.7"/>
    </reaction>
</comment>
<dbReference type="GO" id="GO:0003677">
    <property type="term" value="F:DNA binding"/>
    <property type="evidence" value="ECO:0007669"/>
    <property type="project" value="InterPro"/>
</dbReference>
<keyword evidence="5" id="KW-0235">DNA replication</keyword>
<evidence type="ECO:0000256" key="6">
    <source>
        <dbReference type="ARBA" id="ARBA00022932"/>
    </source>
</evidence>
<dbReference type="PANTHER" id="PTHR11669:SF8">
    <property type="entry name" value="DNA POLYMERASE III SUBUNIT DELTA"/>
    <property type="match status" value="1"/>
</dbReference>
<dbReference type="Gene3D" id="1.20.272.10">
    <property type="match status" value="1"/>
</dbReference>
<keyword evidence="4" id="KW-0548">Nucleotidyltransferase</keyword>